<accession>A0ABQ3QQH2</accession>
<name>A0ABQ3QQH2_9ACTN</name>
<protein>
    <submittedName>
        <fullName evidence="2">Uncharacterized protein</fullName>
    </submittedName>
</protein>
<reference evidence="2" key="1">
    <citation type="submission" date="2024-05" db="EMBL/GenBank/DDBJ databases">
        <title>Whole genome shotgun sequence of Streptomyces violascens NBRC 12920.</title>
        <authorList>
            <person name="Komaki H."/>
            <person name="Tamura T."/>
        </authorList>
    </citation>
    <scope>NUCLEOTIDE SEQUENCE</scope>
    <source>
        <strain evidence="2">NBRC 12920</strain>
    </source>
</reference>
<gene>
    <name evidence="2" type="ORF">Sviol_39280</name>
</gene>
<sequence>MGLRPAGQEGVGVRLRPGGGGGREQGAVQAGAEGVGFGHAAEGIGGRFSHPSVHQVPVSAPAQTTIRRMVITQMPHPSGAKEPTTR</sequence>
<evidence type="ECO:0000256" key="1">
    <source>
        <dbReference type="SAM" id="MobiDB-lite"/>
    </source>
</evidence>
<comment type="caution">
    <text evidence="2">The sequence shown here is derived from an EMBL/GenBank/DDBJ whole genome shotgun (WGS) entry which is preliminary data.</text>
</comment>
<proteinExistence type="predicted"/>
<evidence type="ECO:0000313" key="3">
    <source>
        <dbReference type="Proteomes" id="UP001050808"/>
    </source>
</evidence>
<dbReference type="Proteomes" id="UP001050808">
    <property type="component" value="Unassembled WGS sequence"/>
</dbReference>
<dbReference type="EMBL" id="BNDY01000013">
    <property type="protein sequence ID" value="GHI39520.1"/>
    <property type="molecule type" value="Genomic_DNA"/>
</dbReference>
<organism evidence="2 3">
    <name type="scientific">Streptomyces violascens</name>
    <dbReference type="NCBI Taxonomy" id="67381"/>
    <lineage>
        <taxon>Bacteria</taxon>
        <taxon>Bacillati</taxon>
        <taxon>Actinomycetota</taxon>
        <taxon>Actinomycetes</taxon>
        <taxon>Kitasatosporales</taxon>
        <taxon>Streptomycetaceae</taxon>
        <taxon>Streptomyces</taxon>
    </lineage>
</organism>
<keyword evidence="3" id="KW-1185">Reference proteome</keyword>
<evidence type="ECO:0000313" key="2">
    <source>
        <dbReference type="EMBL" id="GHI39520.1"/>
    </source>
</evidence>
<feature type="region of interest" description="Disordered" evidence="1">
    <location>
        <begin position="1"/>
        <end position="27"/>
    </location>
</feature>